<accession>A0A2S7RW71</accession>
<reference evidence="3 4" key="1">
    <citation type="journal article" date="2018" name="Pathog. Dis.">
        <title>Whole-genome sequencing based characterization of antimicrobial resistance in Enterococcus.</title>
        <authorList>
            <person name="Tyson G."/>
        </authorList>
    </citation>
    <scope>NUCLEOTIDE SEQUENCE [LARGE SCALE GENOMIC DNA]</scope>
    <source>
        <strain evidence="3 4">CVM N55263</strain>
    </source>
</reference>
<dbReference type="Gene3D" id="3.40.309.10">
    <property type="entry name" value="Aldehyde Dehydrogenase, Chain A, domain 2"/>
    <property type="match status" value="1"/>
</dbReference>
<gene>
    <name evidence="3" type="ORF">CUS89_05150</name>
</gene>
<dbReference type="InterPro" id="IPR016163">
    <property type="entry name" value="Ald_DH_C"/>
</dbReference>
<dbReference type="GO" id="GO:0016620">
    <property type="term" value="F:oxidoreductase activity, acting on the aldehyde or oxo group of donors, NAD or NADP as acceptor"/>
    <property type="evidence" value="ECO:0007669"/>
    <property type="project" value="InterPro"/>
</dbReference>
<dbReference type="InterPro" id="IPR015590">
    <property type="entry name" value="Aldehyde_DH_dom"/>
</dbReference>
<dbReference type="InterPro" id="IPR013357">
    <property type="entry name" value="Acetaldehyde_DH_acetylating"/>
</dbReference>
<dbReference type="RefSeq" id="WP_104871311.1">
    <property type="nucleotide sequence ID" value="NZ_PUAP01000017.1"/>
</dbReference>
<organism evidence="3 4">
    <name type="scientific">Enterococcus mundtii</name>
    <dbReference type="NCBI Taxonomy" id="53346"/>
    <lineage>
        <taxon>Bacteria</taxon>
        <taxon>Bacillati</taxon>
        <taxon>Bacillota</taxon>
        <taxon>Bacilli</taxon>
        <taxon>Lactobacillales</taxon>
        <taxon>Enterococcaceae</taxon>
        <taxon>Enterococcus</taxon>
    </lineage>
</organism>
<proteinExistence type="predicted"/>
<keyword evidence="1" id="KW-0560">Oxidoreductase</keyword>
<dbReference type="Gene3D" id="3.40.605.10">
    <property type="entry name" value="Aldehyde Dehydrogenase, Chain A, domain 1"/>
    <property type="match status" value="1"/>
</dbReference>
<evidence type="ECO:0000313" key="3">
    <source>
        <dbReference type="EMBL" id="PQF24136.1"/>
    </source>
</evidence>
<dbReference type="NCBIfam" id="TIGR02518">
    <property type="entry name" value="EutH_ACDH"/>
    <property type="match status" value="1"/>
</dbReference>
<evidence type="ECO:0000256" key="1">
    <source>
        <dbReference type="ARBA" id="ARBA00023002"/>
    </source>
</evidence>
<dbReference type="InterPro" id="IPR016161">
    <property type="entry name" value="Ald_DH/histidinol_DH"/>
</dbReference>
<evidence type="ECO:0000313" key="4">
    <source>
        <dbReference type="Proteomes" id="UP000237934"/>
    </source>
</evidence>
<sequence length="491" mass="52851">MVDKDLRSIQETRDLIEAAKNAQKVLETFSQTQIDQIVKAVSDATFSQRERLAKMANEETGFGIYEDKIIKNAFASKIVYEEFKHTKTVGVINEDPQKKVTEIAVPVGVVAGLIPSTNPTSTVIYKALIALKAANSIVFSPHPNALQSIQATVEIIRSAIESAGGPKESVSVITTPTMQATKELMTHKDTNLILATGGNAMVKAAYSSGTPAIGVGPGNGPAYIERSALIPMAVKRIMDSKTFDNGTICASEQSIIVEKVNREAVKAELIKQGAYFLSPDEADKLSRFILRPNGTMNPQIVGRSVRHIASLVGLNIPFDRRLIVAEESNVGIKYPFSREKLAPIIAFYTVENWQEACDLSVEILKGEGAGHTMCIHTENKEVVREFGLRKPVSRLLINTAGSLGGIGASTGLVPALTLGCGAVGGSSTSDNIGVENLFNVRRVAYGVTDLADIRQEFGAGDQTPTQVTTNQEGKKEELIDTLVAQVLARLQ</sequence>
<dbReference type="InterPro" id="IPR016162">
    <property type="entry name" value="Ald_DH_N"/>
</dbReference>
<dbReference type="Proteomes" id="UP000237934">
    <property type="component" value="Unassembled WGS sequence"/>
</dbReference>
<name>A0A2S7RW71_ENTMU</name>
<evidence type="ECO:0000259" key="2">
    <source>
        <dbReference type="Pfam" id="PF00171"/>
    </source>
</evidence>
<dbReference type="PANTHER" id="PTHR11699">
    <property type="entry name" value="ALDEHYDE DEHYDROGENASE-RELATED"/>
    <property type="match status" value="1"/>
</dbReference>
<comment type="caution">
    <text evidence="3">The sequence shown here is derived from an EMBL/GenBank/DDBJ whole genome shotgun (WGS) entry which is preliminary data.</text>
</comment>
<dbReference type="EMBL" id="PUAP01000017">
    <property type="protein sequence ID" value="PQF24136.1"/>
    <property type="molecule type" value="Genomic_DNA"/>
</dbReference>
<dbReference type="Pfam" id="PF00171">
    <property type="entry name" value="Aldedh"/>
    <property type="match status" value="1"/>
</dbReference>
<dbReference type="AlphaFoldDB" id="A0A2S7RW71"/>
<feature type="domain" description="Aldehyde dehydrogenase" evidence="2">
    <location>
        <begin position="11"/>
        <end position="272"/>
    </location>
</feature>
<dbReference type="CDD" id="cd07122">
    <property type="entry name" value="ALDH_F20_ACDH"/>
    <property type="match status" value="1"/>
</dbReference>
<dbReference type="SUPFAM" id="SSF53720">
    <property type="entry name" value="ALDH-like"/>
    <property type="match status" value="1"/>
</dbReference>
<protein>
    <submittedName>
        <fullName evidence="3">Acetaldehyde dehydrogenase (Acetylating)</fullName>
    </submittedName>
</protein>